<evidence type="ECO:0000256" key="2">
    <source>
        <dbReference type="ARBA" id="ARBA00025483"/>
    </source>
</evidence>
<dbReference type="InterPro" id="IPR013520">
    <property type="entry name" value="Ribonucl_H"/>
</dbReference>
<evidence type="ECO:0000313" key="6">
    <source>
        <dbReference type="EMBL" id="THF61102.1"/>
    </source>
</evidence>
<organism evidence="6 7">
    <name type="scientific">Pseudothauera nasutitermitis</name>
    <dbReference type="NCBI Taxonomy" id="2565930"/>
    <lineage>
        <taxon>Bacteria</taxon>
        <taxon>Pseudomonadati</taxon>
        <taxon>Pseudomonadota</taxon>
        <taxon>Betaproteobacteria</taxon>
        <taxon>Rhodocyclales</taxon>
        <taxon>Zoogloeaceae</taxon>
        <taxon>Pseudothauera</taxon>
    </lineage>
</organism>
<dbReference type="InterPro" id="IPR047296">
    <property type="entry name" value="GIY-YIG_UvrC_Cho"/>
</dbReference>
<comment type="function">
    <text evidence="2">DNA polymerase III is a complex, multichain enzyme responsible for most of the replicative synthesis in bacteria. The epsilon subunit contain the editing function and is a proofreading 3'-5' exonuclease.</text>
</comment>
<dbReference type="GO" id="GO:0045004">
    <property type="term" value="P:DNA replication proofreading"/>
    <property type="evidence" value="ECO:0007669"/>
    <property type="project" value="TreeGrafter"/>
</dbReference>
<dbReference type="CDD" id="cd10434">
    <property type="entry name" value="GIY-YIG_UvrC_Cho"/>
    <property type="match status" value="1"/>
</dbReference>
<feature type="domain" description="GIY-YIG" evidence="5">
    <location>
        <begin position="201"/>
        <end position="279"/>
    </location>
</feature>
<dbReference type="EC" id="2.7.7.7" evidence="1"/>
<dbReference type="Proteomes" id="UP000308430">
    <property type="component" value="Unassembled WGS sequence"/>
</dbReference>
<dbReference type="InterPro" id="IPR006054">
    <property type="entry name" value="DnaQ"/>
</dbReference>
<dbReference type="InterPro" id="IPR012337">
    <property type="entry name" value="RNaseH-like_sf"/>
</dbReference>
<dbReference type="SMART" id="SM00465">
    <property type="entry name" value="GIYc"/>
    <property type="match status" value="1"/>
</dbReference>
<keyword evidence="7" id="KW-1185">Reference proteome</keyword>
<dbReference type="GO" id="GO:0003887">
    <property type="term" value="F:DNA-directed DNA polymerase activity"/>
    <property type="evidence" value="ECO:0007669"/>
    <property type="project" value="UniProtKB-EC"/>
</dbReference>
<dbReference type="InterPro" id="IPR000305">
    <property type="entry name" value="GIY-YIG_endonuc"/>
</dbReference>
<evidence type="ECO:0000256" key="3">
    <source>
        <dbReference type="ARBA" id="ARBA00026073"/>
    </source>
</evidence>
<dbReference type="PANTHER" id="PTHR30231:SF37">
    <property type="entry name" value="EXODEOXYRIBONUCLEASE 10"/>
    <property type="match status" value="1"/>
</dbReference>
<gene>
    <name evidence="6" type="ORF">E6C76_21160</name>
</gene>
<dbReference type="SUPFAM" id="SSF53098">
    <property type="entry name" value="Ribonuclease H-like"/>
    <property type="match status" value="1"/>
</dbReference>
<dbReference type="Pfam" id="PF01541">
    <property type="entry name" value="GIY-YIG"/>
    <property type="match status" value="1"/>
</dbReference>
<evidence type="ECO:0000256" key="1">
    <source>
        <dbReference type="ARBA" id="ARBA00012417"/>
    </source>
</evidence>
<dbReference type="GO" id="GO:0005829">
    <property type="term" value="C:cytosol"/>
    <property type="evidence" value="ECO:0007669"/>
    <property type="project" value="TreeGrafter"/>
</dbReference>
<dbReference type="InterPro" id="IPR035901">
    <property type="entry name" value="GIY-YIG_endonuc_sf"/>
</dbReference>
<dbReference type="GO" id="GO:0006289">
    <property type="term" value="P:nucleotide-excision repair"/>
    <property type="evidence" value="ECO:0007669"/>
    <property type="project" value="InterPro"/>
</dbReference>
<dbReference type="EMBL" id="SSOC01000010">
    <property type="protein sequence ID" value="THF61102.1"/>
    <property type="molecule type" value="Genomic_DNA"/>
</dbReference>
<dbReference type="CDD" id="cd06127">
    <property type="entry name" value="DEDDh"/>
    <property type="match status" value="1"/>
</dbReference>
<protein>
    <recommendedName>
        <fullName evidence="1">DNA-directed DNA polymerase</fullName>
        <ecNumber evidence="1">2.7.7.7</ecNumber>
    </recommendedName>
</protein>
<evidence type="ECO:0000259" key="5">
    <source>
        <dbReference type="PROSITE" id="PS50164"/>
    </source>
</evidence>
<dbReference type="RefSeq" id="WP_136350255.1">
    <property type="nucleotide sequence ID" value="NZ_SSOC01000010.1"/>
</dbReference>
<dbReference type="AlphaFoldDB" id="A0A4S4APL8"/>
<dbReference type="FunFam" id="3.30.420.10:FF:000045">
    <property type="entry name" value="3'-5' exonuclease DinG"/>
    <property type="match status" value="1"/>
</dbReference>
<name>A0A4S4APL8_9RHOO</name>
<dbReference type="GO" id="GO:0003677">
    <property type="term" value="F:DNA binding"/>
    <property type="evidence" value="ECO:0007669"/>
    <property type="project" value="InterPro"/>
</dbReference>
<sequence>MSLPERLAILDVETTGANPARDRVTEIAILRVERGEVVARWAALVNPGMHIPRMIQDLIGITDDMVADAPSFAELADQVRTLLDGCVFVAHNARFDYGFLRNEFARLGQSFEAPVLCTVKLSRALYPEHHRHGLDALIVRHGLQCDARHRALGDSEALWRFIGLVVDAFPAETLGKAAAKAMKAPPRPSGLPDGALEGMPTSPGVYLLYGEEDRLLYVGRAASLRARVMDHLGGAERGGKDAALARDARRIEWRETAGELSATLLEHELIGRLRPLHNRQSEGGEAFALRLLAGRKRPPVVQRVRLAGTDPTTWEDLYGVFRQRREADRLLREFAQLYGLCLRRLGLESGGGACQAVHVGRCAGVCTGRETPEAHDERLARALEVLKPRVWPWPGAVVVREHCEESGRAASHLIDRWCLLGSAQTSEQLESLLESPPAPSFDADLQRILQRWLADPVRAAAVVPVAAR</sequence>
<dbReference type="Pfam" id="PF00929">
    <property type="entry name" value="RNase_T"/>
    <property type="match status" value="1"/>
</dbReference>
<reference evidence="6 7" key="1">
    <citation type="submission" date="2019-04" db="EMBL/GenBank/DDBJ databases">
        <title>Azoarcus nasutitermitis sp. nov. isolated from termite nest.</title>
        <authorList>
            <person name="Lin S.-Y."/>
            <person name="Hameed A."/>
            <person name="Hsu Y.-H."/>
            <person name="Young C.-C."/>
        </authorList>
    </citation>
    <scope>NUCLEOTIDE SEQUENCE [LARGE SCALE GENOMIC DNA]</scope>
    <source>
        <strain evidence="6 7">CC-YHH838</strain>
    </source>
</reference>
<dbReference type="GO" id="GO:0008408">
    <property type="term" value="F:3'-5' exonuclease activity"/>
    <property type="evidence" value="ECO:0007669"/>
    <property type="project" value="TreeGrafter"/>
</dbReference>
<dbReference type="InterPro" id="IPR036397">
    <property type="entry name" value="RNaseH_sf"/>
</dbReference>
<dbReference type="PANTHER" id="PTHR30231">
    <property type="entry name" value="DNA POLYMERASE III SUBUNIT EPSILON"/>
    <property type="match status" value="1"/>
</dbReference>
<comment type="subunit">
    <text evidence="3">DNA polymerase III contains a core (composed of alpha, epsilon and theta chains) that associates with a tau subunit. This core dimerizes to form the POLIII' complex. PolIII' associates with the gamma complex (composed of gamma, delta, delta', psi and chi chains) and with the beta chain to form the complete DNA polymerase III complex.</text>
</comment>
<dbReference type="PROSITE" id="PS50164">
    <property type="entry name" value="GIY_YIG"/>
    <property type="match status" value="1"/>
</dbReference>
<dbReference type="NCBIfam" id="TIGR00573">
    <property type="entry name" value="dnaq"/>
    <property type="match status" value="1"/>
</dbReference>
<dbReference type="SMART" id="SM00479">
    <property type="entry name" value="EXOIII"/>
    <property type="match status" value="1"/>
</dbReference>
<proteinExistence type="predicted"/>
<accession>A0A4S4APL8</accession>
<dbReference type="SUPFAM" id="SSF82771">
    <property type="entry name" value="GIY-YIG endonuclease"/>
    <property type="match status" value="1"/>
</dbReference>
<dbReference type="Gene3D" id="3.30.420.10">
    <property type="entry name" value="Ribonuclease H-like superfamily/Ribonuclease H"/>
    <property type="match status" value="1"/>
</dbReference>
<comment type="caution">
    <text evidence="6">The sequence shown here is derived from an EMBL/GenBank/DDBJ whole genome shotgun (WGS) entry which is preliminary data.</text>
</comment>
<dbReference type="Gene3D" id="3.40.1440.10">
    <property type="entry name" value="GIY-YIG endonuclease"/>
    <property type="match status" value="1"/>
</dbReference>
<comment type="catalytic activity">
    <reaction evidence="4">
        <text>DNA(n) + a 2'-deoxyribonucleoside 5'-triphosphate = DNA(n+1) + diphosphate</text>
        <dbReference type="Rhea" id="RHEA:22508"/>
        <dbReference type="Rhea" id="RHEA-COMP:17339"/>
        <dbReference type="Rhea" id="RHEA-COMP:17340"/>
        <dbReference type="ChEBI" id="CHEBI:33019"/>
        <dbReference type="ChEBI" id="CHEBI:61560"/>
        <dbReference type="ChEBI" id="CHEBI:173112"/>
        <dbReference type="EC" id="2.7.7.7"/>
    </reaction>
</comment>
<dbReference type="OrthoDB" id="9803913at2"/>
<evidence type="ECO:0000256" key="4">
    <source>
        <dbReference type="ARBA" id="ARBA00049244"/>
    </source>
</evidence>
<evidence type="ECO:0000313" key="7">
    <source>
        <dbReference type="Proteomes" id="UP000308430"/>
    </source>
</evidence>